<accession>A0ABX9WI81</accession>
<dbReference type="InterPro" id="IPR050194">
    <property type="entry name" value="Glycosyltransferase_grp1"/>
</dbReference>
<evidence type="ECO:0000256" key="2">
    <source>
        <dbReference type="ARBA" id="ARBA00022679"/>
    </source>
</evidence>
<organism evidence="4 5">
    <name type="scientific">Micromonospora solifontis</name>
    <dbReference type="NCBI Taxonomy" id="2487138"/>
    <lineage>
        <taxon>Bacteria</taxon>
        <taxon>Bacillati</taxon>
        <taxon>Actinomycetota</taxon>
        <taxon>Actinomycetes</taxon>
        <taxon>Micromonosporales</taxon>
        <taxon>Micromonosporaceae</taxon>
        <taxon>Micromonospora</taxon>
    </lineage>
</organism>
<keyword evidence="1" id="KW-0328">Glycosyltransferase</keyword>
<evidence type="ECO:0000259" key="3">
    <source>
        <dbReference type="Pfam" id="PF13579"/>
    </source>
</evidence>
<dbReference type="RefSeq" id="WP_123240344.1">
    <property type="nucleotide sequence ID" value="NZ_JAAHBY010000017.1"/>
</dbReference>
<dbReference type="CDD" id="cd03801">
    <property type="entry name" value="GT4_PimA-like"/>
    <property type="match status" value="1"/>
</dbReference>
<sequence>MRVVVAHNRYREAQPSGENTIVDAEIGQLEAAGVEVLPFLRSSDEIPAMSAVSKALLPISPIWAPKAQHDLDRLLTEHRPDVLHLHNPYPLLSPWVVRTAHRRGVPVVQTVHNYRQVCSSGLYFRDGVICQDCRGRALGVPAIVHRCYRNSRAQSALMATTLAVHRPTWRSVDQFIALTSAVADHLRDYGIPDERIVVKPNAVPDPGTPAPLGDGFLYLARLTPEKGLGLLLEAWRRHPVGALGPLRIAGDGELRPQVEAAAAERPDVLYLGQLDRAGVRAALTASAVVLATSTWHDVLPTVIIEALAAGRPVLGTALGGIPYLVGADTPREPAGTGPAEVASAPAGGSDRPAMPEGIKAGDAGWVVAPEPALLAAALPVARAGAAALAASARARYERIFHPDVVTKRLIDIYADVAAVRRP</sequence>
<dbReference type="PANTHER" id="PTHR45947">
    <property type="entry name" value="SULFOQUINOVOSYL TRANSFERASE SQD2"/>
    <property type="match status" value="1"/>
</dbReference>
<dbReference type="SUPFAM" id="SSF53756">
    <property type="entry name" value="UDP-Glycosyltransferase/glycogen phosphorylase"/>
    <property type="match status" value="1"/>
</dbReference>
<dbReference type="EMBL" id="RJLN01000017">
    <property type="protein sequence ID" value="RNL99779.1"/>
    <property type="molecule type" value="Genomic_DNA"/>
</dbReference>
<name>A0ABX9WI81_9ACTN</name>
<keyword evidence="2" id="KW-0808">Transferase</keyword>
<dbReference type="Pfam" id="PF13692">
    <property type="entry name" value="Glyco_trans_1_4"/>
    <property type="match status" value="1"/>
</dbReference>
<keyword evidence="5" id="KW-1185">Reference proteome</keyword>
<evidence type="ECO:0000313" key="5">
    <source>
        <dbReference type="Proteomes" id="UP000280698"/>
    </source>
</evidence>
<dbReference type="InterPro" id="IPR028098">
    <property type="entry name" value="Glyco_trans_4-like_N"/>
</dbReference>
<reference evidence="4 5" key="1">
    <citation type="submission" date="2018-11" db="EMBL/GenBank/DDBJ databases">
        <title>Micromonospora sp. PPF5-17, a new actinomycetes isolated from a hot spring soil.</title>
        <authorList>
            <person name="Thawai C."/>
        </authorList>
    </citation>
    <scope>NUCLEOTIDE SEQUENCE [LARGE SCALE GENOMIC DNA]</scope>
    <source>
        <strain evidence="4 5">PPF5-17</strain>
    </source>
</reference>
<proteinExistence type="predicted"/>
<comment type="caution">
    <text evidence="4">The sequence shown here is derived from an EMBL/GenBank/DDBJ whole genome shotgun (WGS) entry which is preliminary data.</text>
</comment>
<evidence type="ECO:0000313" key="4">
    <source>
        <dbReference type="EMBL" id="RNL99779.1"/>
    </source>
</evidence>
<dbReference type="Gene3D" id="3.40.50.2000">
    <property type="entry name" value="Glycogen Phosphorylase B"/>
    <property type="match status" value="2"/>
</dbReference>
<dbReference type="PANTHER" id="PTHR45947:SF13">
    <property type="entry name" value="TRANSFERASE"/>
    <property type="match status" value="1"/>
</dbReference>
<dbReference type="Proteomes" id="UP000280698">
    <property type="component" value="Unassembled WGS sequence"/>
</dbReference>
<evidence type="ECO:0000256" key="1">
    <source>
        <dbReference type="ARBA" id="ARBA00022676"/>
    </source>
</evidence>
<gene>
    <name evidence="4" type="ORF">EFE23_08415</name>
</gene>
<dbReference type="Pfam" id="PF13579">
    <property type="entry name" value="Glyco_trans_4_4"/>
    <property type="match status" value="1"/>
</dbReference>
<feature type="domain" description="Glycosyltransferase subfamily 4-like N-terminal" evidence="3">
    <location>
        <begin position="26"/>
        <end position="201"/>
    </location>
</feature>
<protein>
    <submittedName>
        <fullName evidence="4">Glycosyltransferase</fullName>
    </submittedName>
</protein>